<keyword evidence="2 6" id="KW-0812">Transmembrane</keyword>
<proteinExistence type="predicted"/>
<dbReference type="GO" id="GO:0016020">
    <property type="term" value="C:membrane"/>
    <property type="evidence" value="ECO:0007669"/>
    <property type="project" value="UniProtKB-SubCell"/>
</dbReference>
<dbReference type="GO" id="GO:0001671">
    <property type="term" value="F:ATPase activator activity"/>
    <property type="evidence" value="ECO:0007669"/>
    <property type="project" value="InterPro"/>
</dbReference>
<comment type="subcellular location">
    <subcellularLocation>
        <location evidence="1">Membrane</location>
    </subcellularLocation>
</comment>
<dbReference type="GO" id="GO:0061024">
    <property type="term" value="P:membrane organization"/>
    <property type="evidence" value="ECO:0007669"/>
    <property type="project" value="TreeGrafter"/>
</dbReference>
<dbReference type="InterPro" id="IPR008662">
    <property type="entry name" value="TOIP1/2"/>
</dbReference>
<dbReference type="InterPro" id="IPR038599">
    <property type="entry name" value="LAP1C-like_C_sf"/>
</dbReference>
<accession>A0A9N9MCY0</accession>
<gene>
    <name evidence="7" type="ORF">CEUTPL_LOCUS1284</name>
</gene>
<evidence type="ECO:0000256" key="2">
    <source>
        <dbReference type="ARBA" id="ARBA00022692"/>
    </source>
</evidence>
<dbReference type="OrthoDB" id="6258998at2759"/>
<sequence length="368" mass="41673">MPNPDASSSPRNLRSRNRKVIHEDIEITDISSARASSFVQARPEDYLFGEEISSELGEANESTEARKTSSKFQNVMYDRPDNIRSDSLPYKSDSENSDSEDSNTQSISSVEQEKETNSPQVPPCNGFSQGFSIQALLNDCYLGVIICLIIALYLGSCVLYCNDEEGMVNKPNNLTEDFERVWKQFNKQDEDFWRSIRVGVEEILELEQPRVIVFLYKNDSMAITKNIIAKVSKAAVCYLSDCSQEPIDIEGSVLNTTELQDDFGSIVTNYREQLKKSGVFIIQNLQLVPGKSAQALHLFCDEYNPVVERALFLFTVKVDEFIELPDIYTAISFLEDLLLKVWNDLGVHDKFHPLFTRISGTVLSVRPQ</sequence>
<feature type="region of interest" description="Disordered" evidence="5">
    <location>
        <begin position="1"/>
        <end position="20"/>
    </location>
</feature>
<dbReference type="Gene3D" id="3.40.50.12190">
    <property type="match status" value="1"/>
</dbReference>
<dbReference type="AlphaFoldDB" id="A0A9N9MCY0"/>
<keyword evidence="8" id="KW-1185">Reference proteome</keyword>
<reference evidence="7" key="1">
    <citation type="submission" date="2022-01" db="EMBL/GenBank/DDBJ databases">
        <authorList>
            <person name="King R."/>
        </authorList>
    </citation>
    <scope>NUCLEOTIDE SEQUENCE</scope>
</reference>
<evidence type="ECO:0000313" key="7">
    <source>
        <dbReference type="EMBL" id="CAG9760560.1"/>
    </source>
</evidence>
<dbReference type="EMBL" id="OU892277">
    <property type="protein sequence ID" value="CAG9760560.1"/>
    <property type="molecule type" value="Genomic_DNA"/>
</dbReference>
<evidence type="ECO:0000256" key="1">
    <source>
        <dbReference type="ARBA" id="ARBA00004370"/>
    </source>
</evidence>
<dbReference type="PANTHER" id="PTHR18843:SF7">
    <property type="entry name" value="LAMINA-ASSOCIATED POLYPEPTIDE 1B ISOFORM 1-RELATED"/>
    <property type="match status" value="1"/>
</dbReference>
<name>A0A9N9MCY0_9CUCU</name>
<keyword evidence="3 6" id="KW-1133">Transmembrane helix</keyword>
<evidence type="ECO:0000313" key="8">
    <source>
        <dbReference type="Proteomes" id="UP001152799"/>
    </source>
</evidence>
<organism evidence="7 8">
    <name type="scientific">Ceutorhynchus assimilis</name>
    <name type="common">cabbage seed weevil</name>
    <dbReference type="NCBI Taxonomy" id="467358"/>
    <lineage>
        <taxon>Eukaryota</taxon>
        <taxon>Metazoa</taxon>
        <taxon>Ecdysozoa</taxon>
        <taxon>Arthropoda</taxon>
        <taxon>Hexapoda</taxon>
        <taxon>Insecta</taxon>
        <taxon>Pterygota</taxon>
        <taxon>Neoptera</taxon>
        <taxon>Endopterygota</taxon>
        <taxon>Coleoptera</taxon>
        <taxon>Polyphaga</taxon>
        <taxon>Cucujiformia</taxon>
        <taxon>Curculionidae</taxon>
        <taxon>Ceutorhynchinae</taxon>
        <taxon>Ceutorhynchus</taxon>
    </lineage>
</organism>
<evidence type="ECO:0000256" key="4">
    <source>
        <dbReference type="ARBA" id="ARBA00023136"/>
    </source>
</evidence>
<evidence type="ECO:0000256" key="6">
    <source>
        <dbReference type="SAM" id="Phobius"/>
    </source>
</evidence>
<dbReference type="PANTHER" id="PTHR18843">
    <property type="entry name" value="TORSIN-1A-INTERACTING PROTEIN"/>
    <property type="match status" value="1"/>
</dbReference>
<dbReference type="Proteomes" id="UP001152799">
    <property type="component" value="Chromosome 1"/>
</dbReference>
<keyword evidence="4 6" id="KW-0472">Membrane</keyword>
<evidence type="ECO:0008006" key="9">
    <source>
        <dbReference type="Google" id="ProtNLM"/>
    </source>
</evidence>
<feature type="transmembrane region" description="Helical" evidence="6">
    <location>
        <begin position="141"/>
        <end position="161"/>
    </location>
</feature>
<evidence type="ECO:0000256" key="3">
    <source>
        <dbReference type="ARBA" id="ARBA00022989"/>
    </source>
</evidence>
<protein>
    <recommendedName>
        <fullName evidence="9">Torsin-1A-interacting protein 2</fullName>
    </recommendedName>
</protein>
<evidence type="ECO:0000256" key="5">
    <source>
        <dbReference type="SAM" id="MobiDB-lite"/>
    </source>
</evidence>
<feature type="region of interest" description="Disordered" evidence="5">
    <location>
        <begin position="52"/>
        <end position="121"/>
    </location>
</feature>